<sequence length="1276" mass="133680">MKPSRSQSQTHSRQQRGRWGPPRRRHLVGTFPQPRGFGGTIPTKEWVLPPAAAGDEASILPEGEVSGGHTGVEDGEAEAESSAVTESFVEMMGVQVGPGDSVTPLLPEAALPAETRSEGSEYEEIPKRRRQRGSETGSETHESDLAPSDKEAPPPKEGGLTQVPLAPPPSGAPPSPAPARFSTARGGRVFTPRGVPSRRGRGGGRPPPPICPSWTPPAKSLAPKKPPAGPLPSKEPLKEKLIPGPLSPVARGGSGAGSNLGLAVEDGERPRRRRHGRAQQQDKPPRFRRLKQERESAARGAEGRRSSPALPASTPGPEEALSTAAAPPPPRRAAAKSPDLSNQNSDQANEEWETASESSDFASERRGDKEAPPSALLTPKIVGTPGGGGSGAGPGVTTMSRGDLSQRAKDLSKRSFSSQRPGMERQNRRPGPSSKAGGGGGGAGGGPGGRTGPGRGDKRSWPSPKNRSRPPEERPAGLPLPPPPPSSSAVFRLDRVIHSNPAGIQQALAQLSSRQGSAAAPGGHPRPKPGPPLTPQGPSPRPPTLYDPQRASNNSIGIGSGKLEVLRAGLSTPPEAGVEGGRLWLGDPGAGVCTEAWEDWGVGKEERRVSDRLVLTDFPFSPDLHFEEPGPMVRGVGGTPQDAAGVNPFPPKRRERPPRKPELLQEESLPPSHSSGFLGPKPEGPGPHGESRDAGTEALTPHIWNRLHTATSRKSYRPGPMEPWMEPLSPFEDVAATEMSQSDSGVDLSGDSQVSSGPCSQRSSPDGGLKGAAEGPPKRPGGPSPLNAVPGEGPPGSEPSEPPRRRPLAPPDGDRKELPREQPLPPGPIGTERLQRADRGPEPGSLRPSRRPGPPGQFGTNDKDSDLRLVVGDSSKAEKELTASVTEAIPMSRDWELLPSASAPAEPPPQPRSLGPGHCGPEPSSAGQRLYPETFYGSPGPPSSQVSGGAIDSQLHPSNGGFRSGTPVHPYRSQPLYLPPGPAPPSALLSGVAVKGQFLEFSALQAAELGKLPAGVLYPPPSFLYSPAFCPSPLPDPPLLQVRPDLPSPSDFYSPPLQPGGQSGFLPSGAAQQMLLPMMDSQLPVVNFGSLPPVPPPAPHPAFSVTCGPCSAAFQFGCAAPTCSSGAAFTCQALPPSLGRAEFHPVELKPFQDYRKLSSNLGGPGSSCTLPAGRQEKQLGIQTAQPQGLQLSSNTRSSSRSLSGLSSRLKATPSTYSGVFRTQHIDLHQQASPPDALRWMPKPWERTGPPSREGSSRRAEEPGSRGDKEPRLPPPR</sequence>
<feature type="compositionally biased region" description="Pro residues" evidence="1">
    <location>
        <begin position="165"/>
        <end position="177"/>
    </location>
</feature>
<feature type="compositionally biased region" description="Polar residues" evidence="1">
    <location>
        <begin position="738"/>
        <end position="764"/>
    </location>
</feature>
<feature type="compositionally biased region" description="Basic and acidic residues" evidence="1">
    <location>
        <begin position="404"/>
        <end position="413"/>
    </location>
</feature>
<reference evidence="2" key="1">
    <citation type="submission" date="2023-06" db="EMBL/GenBank/DDBJ databases">
        <title>Reference genome for the Northern bat (Eptesicus nilssonii), a most northern bat species.</title>
        <authorList>
            <person name="Laine V.N."/>
            <person name="Pulliainen A.T."/>
            <person name="Lilley T.M."/>
        </authorList>
    </citation>
    <scope>NUCLEOTIDE SEQUENCE</scope>
    <source>
        <strain evidence="2">BLF_Eptnil</strain>
        <tissue evidence="2">Kidney</tissue>
    </source>
</reference>
<proteinExistence type="predicted"/>
<dbReference type="EMBL" id="JAULJE010000028">
    <property type="protein sequence ID" value="KAK1327524.1"/>
    <property type="molecule type" value="Genomic_DNA"/>
</dbReference>
<organism evidence="2 3">
    <name type="scientific">Cnephaeus nilssonii</name>
    <name type="common">Northern bat</name>
    <name type="synonym">Eptesicus nilssonii</name>
    <dbReference type="NCBI Taxonomy" id="3371016"/>
    <lineage>
        <taxon>Eukaryota</taxon>
        <taxon>Metazoa</taxon>
        <taxon>Chordata</taxon>
        <taxon>Craniata</taxon>
        <taxon>Vertebrata</taxon>
        <taxon>Euteleostomi</taxon>
        <taxon>Mammalia</taxon>
        <taxon>Eutheria</taxon>
        <taxon>Laurasiatheria</taxon>
        <taxon>Chiroptera</taxon>
        <taxon>Yangochiroptera</taxon>
        <taxon>Vespertilionidae</taxon>
        <taxon>Cnephaeus</taxon>
    </lineage>
</organism>
<feature type="compositionally biased region" description="Low complexity" evidence="1">
    <location>
        <begin position="1189"/>
        <end position="1209"/>
    </location>
</feature>
<dbReference type="PANTHER" id="PTHR14038">
    <property type="entry name" value="BAT2 HLA-B-ASSOCIATED TRANSCRIPT 2"/>
    <property type="match status" value="1"/>
</dbReference>
<evidence type="ECO:0000313" key="3">
    <source>
        <dbReference type="Proteomes" id="UP001177744"/>
    </source>
</evidence>
<gene>
    <name evidence="2" type="ORF">QTO34_013026</name>
</gene>
<dbReference type="Proteomes" id="UP001177744">
    <property type="component" value="Unassembled WGS sequence"/>
</dbReference>
<feature type="region of interest" description="Disordered" evidence="1">
    <location>
        <begin position="1"/>
        <end position="558"/>
    </location>
</feature>
<feature type="region of interest" description="Disordered" evidence="1">
    <location>
        <begin position="1227"/>
        <end position="1276"/>
    </location>
</feature>
<feature type="compositionally biased region" description="Gly residues" evidence="1">
    <location>
        <begin position="384"/>
        <end position="394"/>
    </location>
</feature>
<feature type="compositionally biased region" description="Polar residues" evidence="1">
    <location>
        <begin position="507"/>
        <end position="516"/>
    </location>
</feature>
<feature type="compositionally biased region" description="Low complexity" evidence="1">
    <location>
        <begin position="80"/>
        <end position="90"/>
    </location>
</feature>
<feature type="compositionally biased region" description="Pro residues" evidence="1">
    <location>
        <begin position="528"/>
        <end position="545"/>
    </location>
</feature>
<feature type="compositionally biased region" description="Basic and acidic residues" evidence="1">
    <location>
        <begin position="362"/>
        <end position="371"/>
    </location>
</feature>
<feature type="compositionally biased region" description="Basic and acidic residues" evidence="1">
    <location>
        <begin position="138"/>
        <end position="154"/>
    </location>
</feature>
<dbReference type="InterPro" id="IPR033184">
    <property type="entry name" value="PRRC2"/>
</dbReference>
<feature type="compositionally biased region" description="Pro residues" evidence="1">
    <location>
        <begin position="205"/>
        <end position="215"/>
    </location>
</feature>
<keyword evidence="3" id="KW-1185">Reference proteome</keyword>
<feature type="compositionally biased region" description="Gly residues" evidence="1">
    <location>
        <begin position="436"/>
        <end position="454"/>
    </location>
</feature>
<feature type="compositionally biased region" description="Basic and acidic residues" evidence="1">
    <location>
        <begin position="290"/>
        <end position="305"/>
    </location>
</feature>
<comment type="caution">
    <text evidence="2">The sequence shown here is derived from an EMBL/GenBank/DDBJ whole genome shotgun (WGS) entry which is preliminary data.</text>
</comment>
<feature type="compositionally biased region" description="Low complexity" evidence="1">
    <location>
        <begin position="1"/>
        <end position="12"/>
    </location>
</feature>
<feature type="region of interest" description="Disordered" evidence="1">
    <location>
        <begin position="1181"/>
        <end position="1210"/>
    </location>
</feature>
<dbReference type="PANTHER" id="PTHR14038:SF5">
    <property type="entry name" value="PROTEIN PRRC2A"/>
    <property type="match status" value="1"/>
</dbReference>
<protein>
    <submittedName>
        <fullName evidence="2">Uncharacterized protein</fullName>
    </submittedName>
</protein>
<feature type="compositionally biased region" description="Basic residues" evidence="1">
    <location>
        <begin position="13"/>
        <end position="27"/>
    </location>
</feature>
<name>A0AA40LCY7_CNENI</name>
<accession>A0AA40LCY7</accession>
<dbReference type="AlphaFoldDB" id="A0AA40LCY7"/>
<dbReference type="GO" id="GO:0030154">
    <property type="term" value="P:cell differentiation"/>
    <property type="evidence" value="ECO:0007669"/>
    <property type="project" value="TreeGrafter"/>
</dbReference>
<feature type="region of interest" description="Disordered" evidence="1">
    <location>
        <begin position="620"/>
        <end position="979"/>
    </location>
</feature>
<evidence type="ECO:0000256" key="1">
    <source>
        <dbReference type="SAM" id="MobiDB-lite"/>
    </source>
</evidence>
<evidence type="ECO:0000313" key="2">
    <source>
        <dbReference type="EMBL" id="KAK1327524.1"/>
    </source>
</evidence>
<feature type="compositionally biased region" description="Basic and acidic residues" evidence="1">
    <location>
        <begin position="1254"/>
        <end position="1276"/>
    </location>
</feature>